<dbReference type="EMBL" id="JACIEF010000001">
    <property type="protein sequence ID" value="MBB4107160.1"/>
    <property type="molecule type" value="Genomic_DNA"/>
</dbReference>
<sequence>MKTKIIALSSLLFLAAFTSCTSYLTPAILGSNMGYMPKAMGADSIKTFTNISASYAGSISPSTGTDFVFGMANVSRSNTFQKWNISYGGYGYTGRASGGDIDSRPENLKNYLPSFQNSISGMGLRLSAGLHNTSANGNTDFRYINIENALSFEGGAYTKFRQEVYGNPIPDYVTVTNRTVLWTTGLSTEVIWRARNEHNIRHAFRLFLGGTPNFASSFRSGVKAYDEIHGKNSFGWVFNYFLYVKRFSLSYELADNVNYAQKISFGYLFR</sequence>
<evidence type="ECO:0000313" key="2">
    <source>
        <dbReference type="EMBL" id="MBB4107160.1"/>
    </source>
</evidence>
<keyword evidence="4" id="KW-1185">Reference proteome</keyword>
<dbReference type="Proteomes" id="UP000642938">
    <property type="component" value="Unassembled WGS sequence"/>
</dbReference>
<dbReference type="AlphaFoldDB" id="A0A7W6K8H8"/>
<reference evidence="4" key="2">
    <citation type="journal article" date="2019" name="Int. J. Syst. Evol. Microbiol.">
        <title>The Global Catalogue of Microorganisms (GCM) 10K type strain sequencing project: providing services to taxonomists for standard genome sequencing and annotation.</title>
        <authorList>
            <consortium name="The Broad Institute Genomics Platform"/>
            <consortium name="The Broad Institute Genome Sequencing Center for Infectious Disease"/>
            <person name="Wu L."/>
            <person name="Ma J."/>
        </authorList>
    </citation>
    <scope>NUCLEOTIDE SEQUENCE [LARGE SCALE GENOMIC DNA]</scope>
    <source>
        <strain evidence="4">CGMCC 1.15287</strain>
    </source>
</reference>
<dbReference type="RefSeq" id="WP_183760632.1">
    <property type="nucleotide sequence ID" value="NZ_BMHZ01000002.1"/>
</dbReference>
<reference evidence="1" key="1">
    <citation type="journal article" date="2014" name="Int. J. Syst. Evol. Microbiol.">
        <title>Complete genome of a new Firmicutes species belonging to the dominant human colonic microbiota ('Ruminococcus bicirculans') reveals two chromosomes and a selective capacity to utilize plant glucans.</title>
        <authorList>
            <consortium name="NISC Comparative Sequencing Program"/>
            <person name="Wegmann U."/>
            <person name="Louis P."/>
            <person name="Goesmann A."/>
            <person name="Henrissat B."/>
            <person name="Duncan S.H."/>
            <person name="Flint H.J."/>
        </authorList>
    </citation>
    <scope>NUCLEOTIDE SEQUENCE</scope>
    <source>
        <strain evidence="1">CGMCC 1.15287</strain>
    </source>
</reference>
<evidence type="ECO:0000313" key="4">
    <source>
        <dbReference type="Proteomes" id="UP000642938"/>
    </source>
</evidence>
<reference evidence="1" key="4">
    <citation type="submission" date="2024-05" db="EMBL/GenBank/DDBJ databases">
        <authorList>
            <person name="Sun Q."/>
            <person name="Zhou Y."/>
        </authorList>
    </citation>
    <scope>NUCLEOTIDE SEQUENCE</scope>
    <source>
        <strain evidence="1">CGMCC 1.15287</strain>
    </source>
</reference>
<dbReference type="EMBL" id="BMHZ01000002">
    <property type="protein sequence ID" value="GGH06086.1"/>
    <property type="molecule type" value="Genomic_DNA"/>
</dbReference>
<comment type="caution">
    <text evidence="2">The sequence shown here is derived from an EMBL/GenBank/DDBJ whole genome shotgun (WGS) entry which is preliminary data.</text>
</comment>
<gene>
    <name evidence="1" type="ORF">GCM10007422_22580</name>
    <name evidence="2" type="ORF">GGQ60_001120</name>
</gene>
<dbReference type="PROSITE" id="PS51257">
    <property type="entry name" value="PROKAR_LIPOPROTEIN"/>
    <property type="match status" value="1"/>
</dbReference>
<reference evidence="2 3" key="3">
    <citation type="submission" date="2020-08" db="EMBL/GenBank/DDBJ databases">
        <title>Genomic Encyclopedia of Type Strains, Phase IV (KMG-IV): sequencing the most valuable type-strain genomes for metagenomic binning, comparative biology and taxonomic classification.</title>
        <authorList>
            <person name="Goeker M."/>
        </authorList>
    </citation>
    <scope>NUCLEOTIDE SEQUENCE [LARGE SCALE GENOMIC DNA]</scope>
    <source>
        <strain evidence="2 3">DSM 100774</strain>
    </source>
</reference>
<organism evidence="2 3">
    <name type="scientific">Pedobacter zeae</name>
    <dbReference type="NCBI Taxonomy" id="1737356"/>
    <lineage>
        <taxon>Bacteria</taxon>
        <taxon>Pseudomonadati</taxon>
        <taxon>Bacteroidota</taxon>
        <taxon>Sphingobacteriia</taxon>
        <taxon>Sphingobacteriales</taxon>
        <taxon>Sphingobacteriaceae</taxon>
        <taxon>Pedobacter</taxon>
    </lineage>
</organism>
<evidence type="ECO:0000313" key="1">
    <source>
        <dbReference type="EMBL" id="GGH06086.1"/>
    </source>
</evidence>
<proteinExistence type="predicted"/>
<evidence type="ECO:0000313" key="3">
    <source>
        <dbReference type="Proteomes" id="UP000532273"/>
    </source>
</evidence>
<protein>
    <submittedName>
        <fullName evidence="2">Uncharacterized protein</fullName>
    </submittedName>
</protein>
<name>A0A7W6K8H8_9SPHI</name>
<dbReference type="Proteomes" id="UP000532273">
    <property type="component" value="Unassembled WGS sequence"/>
</dbReference>
<accession>A0A7W6K8H8</accession>